<proteinExistence type="predicted"/>
<evidence type="ECO:0000313" key="2">
    <source>
        <dbReference type="Proteomes" id="UP001234202"/>
    </source>
</evidence>
<dbReference type="EMBL" id="JASBWV010000018">
    <property type="protein sequence ID" value="KAJ9121179.1"/>
    <property type="molecule type" value="Genomic_DNA"/>
</dbReference>
<comment type="caution">
    <text evidence="1">The sequence shown here is derived from an EMBL/GenBank/DDBJ whole genome shotgun (WGS) entry which is preliminary data.</text>
</comment>
<reference evidence="1" key="1">
    <citation type="submission" date="2023-04" db="EMBL/GenBank/DDBJ databases">
        <title>Draft Genome sequencing of Naganishia species isolated from polar environments using Oxford Nanopore Technology.</title>
        <authorList>
            <person name="Leo P."/>
            <person name="Venkateswaran K."/>
        </authorList>
    </citation>
    <scope>NUCLEOTIDE SEQUENCE</scope>
    <source>
        <strain evidence="1">DBVPG 5303</strain>
    </source>
</reference>
<protein>
    <submittedName>
        <fullName evidence="1">Uncharacterized protein</fullName>
    </submittedName>
</protein>
<name>A0ACC2XAY0_9TREE</name>
<organism evidence="1 2">
    <name type="scientific">Naganishia onofrii</name>
    <dbReference type="NCBI Taxonomy" id="1851511"/>
    <lineage>
        <taxon>Eukaryota</taxon>
        <taxon>Fungi</taxon>
        <taxon>Dikarya</taxon>
        <taxon>Basidiomycota</taxon>
        <taxon>Agaricomycotina</taxon>
        <taxon>Tremellomycetes</taxon>
        <taxon>Filobasidiales</taxon>
        <taxon>Filobasidiaceae</taxon>
        <taxon>Naganishia</taxon>
    </lineage>
</organism>
<evidence type="ECO:0000313" key="1">
    <source>
        <dbReference type="EMBL" id="KAJ9121179.1"/>
    </source>
</evidence>
<keyword evidence="2" id="KW-1185">Reference proteome</keyword>
<sequence>MSGNINTGSKVPEKPNVLRARDPSSAHELAETHPNVHVVPLIADDEASVKRAIKAVKKVTKRLDIVVANAGE</sequence>
<dbReference type="Proteomes" id="UP001234202">
    <property type="component" value="Unassembled WGS sequence"/>
</dbReference>
<gene>
    <name evidence="1" type="ORF">QFC24_004853</name>
</gene>
<accession>A0ACC2XAY0</accession>